<protein>
    <recommendedName>
        <fullName evidence="6">Protein FAM114A2</fullName>
    </recommendedName>
</protein>
<dbReference type="PANTHER" id="PTHR12842:SF6">
    <property type="entry name" value="FI01459P"/>
    <property type="match status" value="1"/>
</dbReference>
<dbReference type="AlphaFoldDB" id="A0AAV7JDD6"/>
<sequence length="554" mass="60828">MSDSDEWASASDSELQDIAVEPEIIVKSTKLTDQLPQNDITDEEATVSKIDTINKVDNIQISSIKSTEEINNFDVLASSEDKAEVTASDPPPYELNTNILEEKQITTQLDTSNLIPSVSSNKDNIVSTPHATGDQAETPPSSSWSSWGSNWLSKAANSVASSAHNIASKSEIGISSIVTGVESRFGIPTPESIANRDVVDTPNTRTDAALSLKELAQKLKEEQTDSTQVETVNIPDEVSGLQGENTENNSSDKQDAENIDESTGFFSSYGITLTNKIVSGGLDTLENIGKKTIGLISEGDPGLRNKRAFVQEQIDIITKDKPLITDDTDINEQIDNSPILTSFHTEFEQLQGYVYLEAMEILSSECEAKQRLKMHSVSTRQHEEGATPDVLELTEEMFEISFESEIGSCELGDLLPSCKGLVNLERVQQTVRELEQCYCSFDNIDLSSETLLPQLNSAMKLIAIISSQFIQIIRKVSELYLARQVPVKETLSHTRELALIAYKSIDKITTRIASIKVSDDVIGNKFILDMNSGVTYIQDSFSLLRSILKHGSSS</sequence>
<feature type="compositionally biased region" description="Polar residues" evidence="3">
    <location>
        <begin position="114"/>
        <end position="130"/>
    </location>
</feature>
<organism evidence="4 5">
    <name type="scientific">Oopsacas minuta</name>
    <dbReference type="NCBI Taxonomy" id="111878"/>
    <lineage>
        <taxon>Eukaryota</taxon>
        <taxon>Metazoa</taxon>
        <taxon>Porifera</taxon>
        <taxon>Hexactinellida</taxon>
        <taxon>Hexasterophora</taxon>
        <taxon>Lyssacinosida</taxon>
        <taxon>Leucopsacidae</taxon>
        <taxon>Oopsacas</taxon>
    </lineage>
</organism>
<dbReference type="Proteomes" id="UP001165289">
    <property type="component" value="Unassembled WGS sequence"/>
</dbReference>
<dbReference type="EMBL" id="JAKMXF010000354">
    <property type="protein sequence ID" value="KAI6646688.1"/>
    <property type="molecule type" value="Genomic_DNA"/>
</dbReference>
<dbReference type="InterPro" id="IPR007998">
    <property type="entry name" value="DUF719"/>
</dbReference>
<dbReference type="PANTHER" id="PTHR12842">
    <property type="entry name" value="FI01459P"/>
    <property type="match status" value="1"/>
</dbReference>
<comment type="similarity">
    <text evidence="1">Belongs to the FAM114 family.</text>
</comment>
<evidence type="ECO:0000313" key="4">
    <source>
        <dbReference type="EMBL" id="KAI6646688.1"/>
    </source>
</evidence>
<dbReference type="Pfam" id="PF05334">
    <property type="entry name" value="DUF719"/>
    <property type="match status" value="1"/>
</dbReference>
<keyword evidence="5" id="KW-1185">Reference proteome</keyword>
<evidence type="ECO:0008006" key="6">
    <source>
        <dbReference type="Google" id="ProtNLM"/>
    </source>
</evidence>
<evidence type="ECO:0000256" key="3">
    <source>
        <dbReference type="SAM" id="MobiDB-lite"/>
    </source>
</evidence>
<proteinExistence type="inferred from homology"/>
<name>A0AAV7JDD6_9METZ</name>
<reference evidence="4 5" key="1">
    <citation type="journal article" date="2023" name="BMC Biol.">
        <title>The compact genome of the sponge Oopsacas minuta (Hexactinellida) is lacking key metazoan core genes.</title>
        <authorList>
            <person name="Santini S."/>
            <person name="Schenkelaars Q."/>
            <person name="Jourda C."/>
            <person name="Duchesne M."/>
            <person name="Belahbib H."/>
            <person name="Rocher C."/>
            <person name="Selva M."/>
            <person name="Riesgo A."/>
            <person name="Vervoort M."/>
            <person name="Leys S.P."/>
            <person name="Kodjabachian L."/>
            <person name="Le Bivic A."/>
            <person name="Borchiellini C."/>
            <person name="Claverie J.M."/>
            <person name="Renard E."/>
        </authorList>
    </citation>
    <scope>NUCLEOTIDE SEQUENCE [LARGE SCALE GENOMIC DNA]</scope>
    <source>
        <strain evidence="4">SPO-2</strain>
    </source>
</reference>
<accession>A0AAV7JDD6</accession>
<evidence type="ECO:0000313" key="5">
    <source>
        <dbReference type="Proteomes" id="UP001165289"/>
    </source>
</evidence>
<evidence type="ECO:0000256" key="2">
    <source>
        <dbReference type="ARBA" id="ARBA00022553"/>
    </source>
</evidence>
<feature type="region of interest" description="Disordered" evidence="3">
    <location>
        <begin position="114"/>
        <end position="147"/>
    </location>
</feature>
<evidence type="ECO:0000256" key="1">
    <source>
        <dbReference type="ARBA" id="ARBA00006903"/>
    </source>
</evidence>
<feature type="region of interest" description="Disordered" evidence="3">
    <location>
        <begin position="236"/>
        <end position="257"/>
    </location>
</feature>
<keyword evidence="2" id="KW-0597">Phosphoprotein</keyword>
<gene>
    <name evidence="4" type="ORF">LOD99_12809</name>
</gene>
<comment type="caution">
    <text evidence="4">The sequence shown here is derived from an EMBL/GenBank/DDBJ whole genome shotgun (WGS) entry which is preliminary data.</text>
</comment>